<dbReference type="Proteomes" id="UP000694864">
    <property type="component" value="Chromosome 7"/>
</dbReference>
<evidence type="ECO:0000313" key="12">
    <source>
        <dbReference type="Proteomes" id="UP000694864"/>
    </source>
</evidence>
<evidence type="ECO:0000256" key="2">
    <source>
        <dbReference type="ARBA" id="ARBA00022679"/>
    </source>
</evidence>
<evidence type="ECO:0000256" key="7">
    <source>
        <dbReference type="ARBA" id="ARBA00022918"/>
    </source>
</evidence>
<dbReference type="InterPro" id="IPR005162">
    <property type="entry name" value="Retrotrans_gag_dom"/>
</dbReference>
<keyword evidence="2" id="KW-0808">Transferase</keyword>
<keyword evidence="8" id="KW-0479">Metal-binding</keyword>
<feature type="region of interest" description="Disordered" evidence="9">
    <location>
        <begin position="48"/>
        <end position="105"/>
    </location>
</feature>
<gene>
    <name evidence="13" type="primary">LOC104704496</name>
</gene>
<dbReference type="PROSITE" id="PS50158">
    <property type="entry name" value="ZF_CCHC"/>
    <property type="match status" value="1"/>
</dbReference>
<dbReference type="InterPro" id="IPR000477">
    <property type="entry name" value="RT_dom"/>
</dbReference>
<dbReference type="Gene3D" id="2.40.70.10">
    <property type="entry name" value="Acid Proteases"/>
    <property type="match status" value="1"/>
</dbReference>
<feature type="region of interest" description="Disordered" evidence="9">
    <location>
        <begin position="553"/>
        <end position="576"/>
    </location>
</feature>
<keyword evidence="8" id="KW-0862">Zinc</keyword>
<evidence type="ECO:0000256" key="3">
    <source>
        <dbReference type="ARBA" id="ARBA00022695"/>
    </source>
</evidence>
<organism evidence="12 13">
    <name type="scientific">Camelina sativa</name>
    <name type="common">False flax</name>
    <name type="synonym">Myagrum sativum</name>
    <dbReference type="NCBI Taxonomy" id="90675"/>
    <lineage>
        <taxon>Eukaryota</taxon>
        <taxon>Viridiplantae</taxon>
        <taxon>Streptophyta</taxon>
        <taxon>Embryophyta</taxon>
        <taxon>Tracheophyta</taxon>
        <taxon>Spermatophyta</taxon>
        <taxon>Magnoliopsida</taxon>
        <taxon>eudicotyledons</taxon>
        <taxon>Gunneridae</taxon>
        <taxon>Pentapetalae</taxon>
        <taxon>rosids</taxon>
        <taxon>malvids</taxon>
        <taxon>Brassicales</taxon>
        <taxon>Brassicaceae</taxon>
        <taxon>Camelineae</taxon>
        <taxon>Camelina</taxon>
    </lineage>
</organism>
<dbReference type="InterPro" id="IPR001878">
    <property type="entry name" value="Znf_CCHC"/>
</dbReference>
<sequence>MADGENNNHEVEQPGTLQNIQMEALLGEMRRMMRIEMNAVYERLDEVQAEAQQRQPQNLPNQQRRAGEELRMPRDVAAEDYYSHSGSSSQGGRRRQIRVREGRERNDDNIGGLKFKIPPFIGKNDPDVYLEWEKKVEQVFNFQHYSEINKVRMAAVEFSEYALSWWDQLVTSRRRNGEYPIETWAEMKAIMRRRFVPGHYHRDLHQKLRRLTQGSRSVEDYYQEMEILLIRADVVEDREATMARFMSGLKQDVQDRLEMEHYVELEEMLHKEILVEKQLKRRSSTRITYGAGSSNPKTSYQKEEKSVVIPKAEAKLIVASQVTKDKAEATRTRARDVTCYKCHGRGHYAHECSNRRTMILLENGEFESENEEVVSASLEELEKIPAKGEILVARRSLSVQTAIVEHEQRENLFHTRCHVRDKVCCLIIDGGSCTNVASETMVKKHGLTTEKHPKPYKLQWLNDDGEMEVSIQVKVPIVIGKYEDEVLCDVLPMEASHILLGRPWQSDRRTSHDGFTNRYSFEFKGKKIILVPLTPHEVYQDQLILRQRKETNTMSDPTNTIHQKESESLRKTKSKACERKPVRHSNFFVRKGEDFEDVFPEDNPKGLPPIRGIEHQIDFVPGASLPNRPIYRTNPVETLELQRQVNELMEKGHIRESMSPCTIPVLLVPKKDGTWRMCVDCRAINNITVKYRHPIPRLDDMLDELHGSCVFSKIDLKSGYHQIRMKEGDEWKTAFKTKHGLYEWLVMLFGLTNAPNTFMRLMNHVLRKFIGIFVVVYFDDILVCSKNLEEHVQHLEAVLTTLKEEKLFANFKKCTFCMDNLVFVGFVVSADGIKVDEKKVKAIRDWPSPKTVGEVRCFHGLAGFYRHFVKDFSTIAAPLTEVIKKDVGFKWEKAQEEAFQALKEKLTNAPLLTLPNFLKTFEIECDASDVGIGAVLMQDKKPIAYFSEKLGGATLNYPTYEKELYALVRALQTWKHYLWPKEFVIHTDHESLKHLKGQQKLNKRHARWVEFIETFPYVIKYKQGKENIVADALSRRYALISTLDIKLMGFEQVKGMYDKDPDF</sequence>
<dbReference type="Gene3D" id="3.10.10.10">
    <property type="entry name" value="HIV Type 1 Reverse Transcriptase, subunit A, domain 1"/>
    <property type="match status" value="1"/>
</dbReference>
<dbReference type="Gene3D" id="3.10.20.370">
    <property type="match status" value="1"/>
</dbReference>
<dbReference type="SUPFAM" id="SSF57756">
    <property type="entry name" value="Retrovirus zinc finger-like domains"/>
    <property type="match status" value="1"/>
</dbReference>
<feature type="compositionally biased region" description="Basic and acidic residues" evidence="9">
    <location>
        <begin position="562"/>
        <end position="576"/>
    </location>
</feature>
<feature type="domain" description="Reverse transcriptase" evidence="11">
    <location>
        <begin position="649"/>
        <end position="828"/>
    </location>
</feature>
<evidence type="ECO:0000256" key="9">
    <source>
        <dbReference type="SAM" id="MobiDB-lite"/>
    </source>
</evidence>
<name>A0ABM0T0F1_CAMSA</name>
<dbReference type="InterPro" id="IPR043502">
    <property type="entry name" value="DNA/RNA_pol_sf"/>
</dbReference>
<dbReference type="Gene3D" id="4.10.60.10">
    <property type="entry name" value="Zinc finger, CCHC-type"/>
    <property type="match status" value="1"/>
</dbReference>
<dbReference type="PANTHER" id="PTHR35046:SF9">
    <property type="entry name" value="RNA-DIRECTED DNA POLYMERASE"/>
    <property type="match status" value="1"/>
</dbReference>
<evidence type="ECO:0000256" key="6">
    <source>
        <dbReference type="ARBA" id="ARBA00022801"/>
    </source>
</evidence>
<feature type="compositionally biased region" description="Basic and acidic residues" evidence="9">
    <location>
        <begin position="65"/>
        <end position="77"/>
    </location>
</feature>
<dbReference type="CDD" id="cd01647">
    <property type="entry name" value="RT_LTR"/>
    <property type="match status" value="1"/>
</dbReference>
<evidence type="ECO:0000259" key="10">
    <source>
        <dbReference type="PROSITE" id="PS50158"/>
    </source>
</evidence>
<dbReference type="Pfam" id="PF17917">
    <property type="entry name" value="RT_RNaseH"/>
    <property type="match status" value="1"/>
</dbReference>
<keyword evidence="7" id="KW-0695">RNA-directed DNA polymerase</keyword>
<dbReference type="SUPFAM" id="SSF56672">
    <property type="entry name" value="DNA/RNA polymerases"/>
    <property type="match status" value="1"/>
</dbReference>
<accession>A0ABM0T0F1</accession>
<evidence type="ECO:0000256" key="5">
    <source>
        <dbReference type="ARBA" id="ARBA00022759"/>
    </source>
</evidence>
<feature type="domain" description="CCHC-type" evidence="10">
    <location>
        <begin position="339"/>
        <end position="354"/>
    </location>
</feature>
<dbReference type="CDD" id="cd09274">
    <property type="entry name" value="RNase_HI_RT_Ty3"/>
    <property type="match status" value="1"/>
</dbReference>
<keyword evidence="4" id="KW-0540">Nuclease</keyword>
<dbReference type="EC" id="2.7.7.49" evidence="1"/>
<evidence type="ECO:0000259" key="11">
    <source>
        <dbReference type="PROSITE" id="PS50878"/>
    </source>
</evidence>
<dbReference type="Pfam" id="PF00078">
    <property type="entry name" value="RVT_1"/>
    <property type="match status" value="1"/>
</dbReference>
<evidence type="ECO:0000256" key="8">
    <source>
        <dbReference type="PROSITE-ProRule" id="PRU00047"/>
    </source>
</evidence>
<dbReference type="InterPro" id="IPR041373">
    <property type="entry name" value="RT_RNaseH"/>
</dbReference>
<keyword evidence="8" id="KW-0863">Zinc-finger</keyword>
<keyword evidence="5" id="KW-0255">Endonuclease</keyword>
<evidence type="ECO:0000313" key="13">
    <source>
        <dbReference type="RefSeq" id="XP_010418873.1"/>
    </source>
</evidence>
<keyword evidence="6" id="KW-0378">Hydrolase</keyword>
<dbReference type="InterPro" id="IPR036875">
    <property type="entry name" value="Znf_CCHC_sf"/>
</dbReference>
<evidence type="ECO:0000256" key="1">
    <source>
        <dbReference type="ARBA" id="ARBA00012493"/>
    </source>
</evidence>
<dbReference type="PANTHER" id="PTHR35046">
    <property type="entry name" value="ZINC KNUCKLE (CCHC-TYPE) FAMILY PROTEIN"/>
    <property type="match status" value="1"/>
</dbReference>
<dbReference type="CDD" id="cd00303">
    <property type="entry name" value="retropepsin_like"/>
    <property type="match status" value="1"/>
</dbReference>
<evidence type="ECO:0000256" key="4">
    <source>
        <dbReference type="ARBA" id="ARBA00022722"/>
    </source>
</evidence>
<dbReference type="Pfam" id="PF03732">
    <property type="entry name" value="Retrotrans_gag"/>
    <property type="match status" value="1"/>
</dbReference>
<dbReference type="RefSeq" id="XP_010418873.1">
    <property type="nucleotide sequence ID" value="XM_010420571.1"/>
</dbReference>
<proteinExistence type="predicted"/>
<dbReference type="GeneID" id="104704496"/>
<protein>
    <recommendedName>
        <fullName evidence="1">RNA-directed DNA polymerase</fullName>
        <ecNumber evidence="1">2.7.7.49</ecNumber>
    </recommendedName>
</protein>
<feature type="compositionally biased region" description="Low complexity" evidence="9">
    <location>
        <begin position="52"/>
        <end position="64"/>
    </location>
</feature>
<dbReference type="InterPro" id="IPR021109">
    <property type="entry name" value="Peptidase_aspartic_dom_sf"/>
</dbReference>
<dbReference type="PROSITE" id="PS50878">
    <property type="entry name" value="RT_POL"/>
    <property type="match status" value="1"/>
</dbReference>
<dbReference type="Gene3D" id="3.30.70.270">
    <property type="match status" value="2"/>
</dbReference>
<dbReference type="InterPro" id="IPR043128">
    <property type="entry name" value="Rev_trsase/Diguanyl_cyclase"/>
</dbReference>
<reference evidence="12" key="1">
    <citation type="journal article" date="2014" name="Nat. Commun.">
        <title>The emerging biofuel crop Camelina sativa retains a highly undifferentiated hexaploid genome structure.</title>
        <authorList>
            <person name="Kagale S."/>
            <person name="Koh C."/>
            <person name="Nixon J."/>
            <person name="Bollina V."/>
            <person name="Clarke W.E."/>
            <person name="Tuteja R."/>
            <person name="Spillane C."/>
            <person name="Robinson S.J."/>
            <person name="Links M.G."/>
            <person name="Clarke C."/>
            <person name="Higgins E.E."/>
            <person name="Huebert T."/>
            <person name="Sharpe A.G."/>
            <person name="Parkin I.A."/>
        </authorList>
    </citation>
    <scope>NUCLEOTIDE SEQUENCE [LARGE SCALE GENOMIC DNA]</scope>
    <source>
        <strain evidence="12">cv. DH55</strain>
    </source>
</reference>
<keyword evidence="12" id="KW-1185">Reference proteome</keyword>
<keyword evidence="3" id="KW-0548">Nucleotidyltransferase</keyword>
<reference evidence="13" key="2">
    <citation type="submission" date="2025-08" db="UniProtKB">
        <authorList>
            <consortium name="RefSeq"/>
        </authorList>
    </citation>
    <scope>IDENTIFICATION</scope>
    <source>
        <tissue evidence="13">Leaf</tissue>
    </source>
</reference>